<sequence length="77" mass="7921">MTWTNVTCVSRQPSPVNSASICWARSRGFAASSRAQVTLCRAWARRSAATANLDGADLGIELVASGGEPAFGPAAAP</sequence>
<dbReference type="RefSeq" id="WP_393172389.1">
    <property type="nucleotide sequence ID" value="NZ_JBICRM010000026.1"/>
</dbReference>
<reference evidence="1 2" key="1">
    <citation type="submission" date="2024-10" db="EMBL/GenBank/DDBJ databases">
        <authorList>
            <person name="Topkara A.R."/>
            <person name="Saygin H."/>
        </authorList>
    </citation>
    <scope>NUCLEOTIDE SEQUENCE [LARGE SCALE GENOMIC DNA]</scope>
    <source>
        <strain evidence="1 2">M3C6</strain>
    </source>
</reference>
<accession>A0ABW7AL85</accession>
<protein>
    <submittedName>
        <fullName evidence="1">Uncharacterized protein</fullName>
    </submittedName>
</protein>
<comment type="caution">
    <text evidence="1">The sequence shown here is derived from an EMBL/GenBank/DDBJ whole genome shotgun (WGS) entry which is preliminary data.</text>
</comment>
<evidence type="ECO:0000313" key="1">
    <source>
        <dbReference type="EMBL" id="MFG1708152.1"/>
    </source>
</evidence>
<keyword evidence="2" id="KW-1185">Reference proteome</keyword>
<dbReference type="Proteomes" id="UP001603978">
    <property type="component" value="Unassembled WGS sequence"/>
</dbReference>
<organism evidence="1 2">
    <name type="scientific">Nonomuraea marmarensis</name>
    <dbReference type="NCBI Taxonomy" id="3351344"/>
    <lineage>
        <taxon>Bacteria</taxon>
        <taxon>Bacillati</taxon>
        <taxon>Actinomycetota</taxon>
        <taxon>Actinomycetes</taxon>
        <taxon>Streptosporangiales</taxon>
        <taxon>Streptosporangiaceae</taxon>
        <taxon>Nonomuraea</taxon>
    </lineage>
</organism>
<gene>
    <name evidence="1" type="ORF">ACFLIM_33585</name>
</gene>
<dbReference type="EMBL" id="JBICRM010000026">
    <property type="protein sequence ID" value="MFG1708152.1"/>
    <property type="molecule type" value="Genomic_DNA"/>
</dbReference>
<evidence type="ECO:0000313" key="2">
    <source>
        <dbReference type="Proteomes" id="UP001603978"/>
    </source>
</evidence>
<name>A0ABW7AL85_9ACTN</name>
<proteinExistence type="predicted"/>